<comment type="caution">
    <text evidence="5">The sequence shown here is derived from an EMBL/GenBank/DDBJ whole genome shotgun (WGS) entry which is preliminary data.</text>
</comment>
<dbReference type="SMART" id="SM00342">
    <property type="entry name" value="HTH_ARAC"/>
    <property type="match status" value="1"/>
</dbReference>
<evidence type="ECO:0000256" key="1">
    <source>
        <dbReference type="ARBA" id="ARBA00023015"/>
    </source>
</evidence>
<protein>
    <submittedName>
        <fullName evidence="5">Helix-turn-helix domain-containing protein</fullName>
    </submittedName>
</protein>
<dbReference type="PANTHER" id="PTHR43280">
    <property type="entry name" value="ARAC-FAMILY TRANSCRIPTIONAL REGULATOR"/>
    <property type="match status" value="1"/>
</dbReference>
<sequence>MNHFNTIGAFAQAAGNKPPEHPMFSILYGDKNDHWEGHVEFTADFYIIGFKQLQSGSMLYGKTKYDHDLGKMSFIKPRQYVTFKDIRLEEACCLILIHEDYLLGTPLHTEIKKYHYFDYDVNEALHLTPREEKTIWGLIRTMDKECRNNIDDYSKDIIISHLDILLKYAQRFYKRQFINREELSGATFTKFNNILSSYFENRENNDLGLPTVALLAQKLNLTPRYLSDLLKQETGKTALDLIHLYLISEAKNLLKEGQLNINEISFSLGFENPNYFSRLFKRTAGVSPHVFRQQNLN</sequence>
<dbReference type="InterPro" id="IPR018060">
    <property type="entry name" value="HTH_AraC"/>
</dbReference>
<gene>
    <name evidence="5" type="ORF">ACFSKL_07445</name>
</gene>
<dbReference type="RefSeq" id="WP_376884936.1">
    <property type="nucleotide sequence ID" value="NZ_JBHUHR010000021.1"/>
</dbReference>
<keyword evidence="6" id="KW-1185">Reference proteome</keyword>
<evidence type="ECO:0000313" key="6">
    <source>
        <dbReference type="Proteomes" id="UP001597361"/>
    </source>
</evidence>
<keyword evidence="3" id="KW-0804">Transcription</keyword>
<dbReference type="EMBL" id="JBHUHR010000021">
    <property type="protein sequence ID" value="MFD2034615.1"/>
    <property type="molecule type" value="Genomic_DNA"/>
</dbReference>
<evidence type="ECO:0000313" key="5">
    <source>
        <dbReference type="EMBL" id="MFD2034615.1"/>
    </source>
</evidence>
<feature type="domain" description="HTH araC/xylS-type" evidence="4">
    <location>
        <begin position="193"/>
        <end position="294"/>
    </location>
</feature>
<reference evidence="6" key="1">
    <citation type="journal article" date="2019" name="Int. J. Syst. Evol. Microbiol.">
        <title>The Global Catalogue of Microorganisms (GCM) 10K type strain sequencing project: providing services to taxonomists for standard genome sequencing and annotation.</title>
        <authorList>
            <consortium name="The Broad Institute Genomics Platform"/>
            <consortium name="The Broad Institute Genome Sequencing Center for Infectious Disease"/>
            <person name="Wu L."/>
            <person name="Ma J."/>
        </authorList>
    </citation>
    <scope>NUCLEOTIDE SEQUENCE [LARGE SCALE GENOMIC DNA]</scope>
    <source>
        <strain evidence="6">CGMCC 1.15180</strain>
    </source>
</reference>
<evidence type="ECO:0000259" key="4">
    <source>
        <dbReference type="PROSITE" id="PS01124"/>
    </source>
</evidence>
<dbReference type="PROSITE" id="PS01124">
    <property type="entry name" value="HTH_ARAC_FAMILY_2"/>
    <property type="match status" value="1"/>
</dbReference>
<dbReference type="InterPro" id="IPR020449">
    <property type="entry name" value="Tscrpt_reg_AraC-type_HTH"/>
</dbReference>
<dbReference type="InterPro" id="IPR009057">
    <property type="entry name" value="Homeodomain-like_sf"/>
</dbReference>
<dbReference type="Gene3D" id="1.10.10.60">
    <property type="entry name" value="Homeodomain-like"/>
    <property type="match status" value="2"/>
</dbReference>
<proteinExistence type="predicted"/>
<organism evidence="5 6">
    <name type="scientific">Belliella marina</name>
    <dbReference type="NCBI Taxonomy" id="1644146"/>
    <lineage>
        <taxon>Bacteria</taxon>
        <taxon>Pseudomonadati</taxon>
        <taxon>Bacteroidota</taxon>
        <taxon>Cytophagia</taxon>
        <taxon>Cytophagales</taxon>
        <taxon>Cyclobacteriaceae</taxon>
        <taxon>Belliella</taxon>
    </lineage>
</organism>
<keyword evidence="2" id="KW-0238">DNA-binding</keyword>
<dbReference type="PRINTS" id="PR00032">
    <property type="entry name" value="HTHARAC"/>
</dbReference>
<keyword evidence="1" id="KW-0805">Transcription regulation</keyword>
<evidence type="ECO:0000256" key="3">
    <source>
        <dbReference type="ARBA" id="ARBA00023163"/>
    </source>
</evidence>
<accession>A0ABW4VKU9</accession>
<dbReference type="SUPFAM" id="SSF46689">
    <property type="entry name" value="Homeodomain-like"/>
    <property type="match status" value="1"/>
</dbReference>
<dbReference type="Pfam" id="PF12833">
    <property type="entry name" value="HTH_18"/>
    <property type="match status" value="1"/>
</dbReference>
<name>A0ABW4VKU9_9BACT</name>
<dbReference type="Proteomes" id="UP001597361">
    <property type="component" value="Unassembled WGS sequence"/>
</dbReference>
<evidence type="ECO:0000256" key="2">
    <source>
        <dbReference type="ARBA" id="ARBA00023125"/>
    </source>
</evidence>
<dbReference type="PANTHER" id="PTHR43280:SF32">
    <property type="entry name" value="TRANSCRIPTIONAL REGULATORY PROTEIN"/>
    <property type="match status" value="1"/>
</dbReference>